<evidence type="ECO:0000256" key="1">
    <source>
        <dbReference type="SAM" id="MobiDB-lite"/>
    </source>
</evidence>
<keyword evidence="2" id="KW-0812">Transmembrane</keyword>
<dbReference type="GO" id="GO:0016020">
    <property type="term" value="C:membrane"/>
    <property type="evidence" value="ECO:0007669"/>
    <property type="project" value="InterPro"/>
</dbReference>
<feature type="compositionally biased region" description="Low complexity" evidence="1">
    <location>
        <begin position="225"/>
        <end position="235"/>
    </location>
</feature>
<dbReference type="Gene3D" id="1.20.950.20">
    <property type="entry name" value="Transmembrane di-heme cytochromes, Chain C"/>
    <property type="match status" value="1"/>
</dbReference>
<feature type="compositionally biased region" description="Low complexity" evidence="1">
    <location>
        <begin position="33"/>
        <end position="62"/>
    </location>
</feature>
<dbReference type="Proteomes" id="UP000703315">
    <property type="component" value="Unassembled WGS sequence"/>
</dbReference>
<dbReference type="SUPFAM" id="SSF81342">
    <property type="entry name" value="Transmembrane di-heme cytochromes"/>
    <property type="match status" value="1"/>
</dbReference>
<feature type="compositionally biased region" description="Basic and acidic residues" evidence="1">
    <location>
        <begin position="208"/>
        <end position="218"/>
    </location>
</feature>
<dbReference type="InterPro" id="IPR016174">
    <property type="entry name" value="Di-haem_cyt_TM"/>
</dbReference>
<dbReference type="GO" id="GO:0022904">
    <property type="term" value="P:respiratory electron transport chain"/>
    <property type="evidence" value="ECO:0007669"/>
    <property type="project" value="InterPro"/>
</dbReference>
<organism evidence="3 4">
    <name type="scientific">Enteractinococcus helveticum</name>
    <dbReference type="NCBI Taxonomy" id="1837282"/>
    <lineage>
        <taxon>Bacteria</taxon>
        <taxon>Bacillati</taxon>
        <taxon>Actinomycetota</taxon>
        <taxon>Actinomycetes</taxon>
        <taxon>Micrococcales</taxon>
        <taxon>Micrococcaceae</taxon>
    </lineage>
</organism>
<reference evidence="3" key="1">
    <citation type="journal article" date="2021" name="PeerJ">
        <title>Extensive microbial diversity within the chicken gut microbiome revealed by metagenomics and culture.</title>
        <authorList>
            <person name="Gilroy R."/>
            <person name="Ravi A."/>
            <person name="Getino M."/>
            <person name="Pursley I."/>
            <person name="Horton D.L."/>
            <person name="Alikhan N.F."/>
            <person name="Baker D."/>
            <person name="Gharbi K."/>
            <person name="Hall N."/>
            <person name="Watson M."/>
            <person name="Adriaenssens E.M."/>
            <person name="Foster-Nyarko E."/>
            <person name="Jarju S."/>
            <person name="Secka A."/>
            <person name="Antonio M."/>
            <person name="Oren A."/>
            <person name="Chaudhuri R.R."/>
            <person name="La Ragione R."/>
            <person name="Hildebrand F."/>
            <person name="Pallen M.J."/>
        </authorList>
    </citation>
    <scope>NUCLEOTIDE SEQUENCE</scope>
    <source>
        <strain evidence="3">ChiHjej13B12-14962</strain>
    </source>
</reference>
<evidence type="ECO:0000313" key="4">
    <source>
        <dbReference type="Proteomes" id="UP000703315"/>
    </source>
</evidence>
<feature type="transmembrane region" description="Helical" evidence="2">
    <location>
        <begin position="429"/>
        <end position="449"/>
    </location>
</feature>
<dbReference type="RefSeq" id="WP_303903929.1">
    <property type="nucleotide sequence ID" value="NZ_DYXC01000065.1"/>
</dbReference>
<proteinExistence type="predicted"/>
<dbReference type="EMBL" id="DYXC01000065">
    <property type="protein sequence ID" value="HJF14191.1"/>
    <property type="molecule type" value="Genomic_DNA"/>
</dbReference>
<feature type="region of interest" description="Disordered" evidence="1">
    <location>
        <begin position="1"/>
        <end position="72"/>
    </location>
</feature>
<feature type="transmembrane region" description="Helical" evidence="2">
    <location>
        <begin position="528"/>
        <end position="552"/>
    </location>
</feature>
<name>A0A921FMI8_9MICC</name>
<feature type="compositionally biased region" description="Low complexity" evidence="1">
    <location>
        <begin position="163"/>
        <end position="173"/>
    </location>
</feature>
<feature type="region of interest" description="Disordered" evidence="1">
    <location>
        <begin position="129"/>
        <end position="282"/>
    </location>
</feature>
<accession>A0A921FMI8</accession>
<feature type="compositionally biased region" description="Pro residues" evidence="1">
    <location>
        <begin position="20"/>
        <end position="32"/>
    </location>
</feature>
<comment type="caution">
    <text evidence="3">The sequence shown here is derived from an EMBL/GenBank/DDBJ whole genome shotgun (WGS) entry which is preliminary data.</text>
</comment>
<feature type="transmembrane region" description="Helical" evidence="2">
    <location>
        <begin position="369"/>
        <end position="388"/>
    </location>
</feature>
<feature type="compositionally biased region" description="Low complexity" evidence="1">
    <location>
        <begin position="243"/>
        <end position="258"/>
    </location>
</feature>
<evidence type="ECO:0000313" key="3">
    <source>
        <dbReference type="EMBL" id="HJF14191.1"/>
    </source>
</evidence>
<reference evidence="3" key="2">
    <citation type="submission" date="2021-09" db="EMBL/GenBank/DDBJ databases">
        <authorList>
            <person name="Gilroy R."/>
        </authorList>
    </citation>
    <scope>NUCLEOTIDE SEQUENCE</scope>
    <source>
        <strain evidence="3">ChiHjej13B12-14962</strain>
    </source>
</reference>
<feature type="region of interest" description="Disordered" evidence="1">
    <location>
        <begin position="93"/>
        <end position="115"/>
    </location>
</feature>
<protein>
    <submittedName>
        <fullName evidence="3">Cytochrome b/b6 domain-containing protein</fullName>
    </submittedName>
</protein>
<evidence type="ECO:0000256" key="2">
    <source>
        <dbReference type="SAM" id="Phobius"/>
    </source>
</evidence>
<keyword evidence="2" id="KW-0472">Membrane</keyword>
<gene>
    <name evidence="3" type="ORF">K8V32_05210</name>
</gene>
<feature type="transmembrane region" description="Helical" evidence="2">
    <location>
        <begin position="572"/>
        <end position="592"/>
    </location>
</feature>
<keyword evidence="2" id="KW-1133">Transmembrane helix</keyword>
<feature type="transmembrane region" description="Helical" evidence="2">
    <location>
        <begin position="481"/>
        <end position="507"/>
    </location>
</feature>
<feature type="compositionally biased region" description="Low complexity" evidence="1">
    <location>
        <begin position="183"/>
        <end position="207"/>
    </location>
</feature>
<sequence>MAKRRMLGWQPLAVENTDAPAPPTPAVEPEPVAPTATPVAEQSAPEPQTAAPPEAAAPQAAPVQTSGVIQDEHIPRRRMAGWQPLTVANTAAPVAAAEPPTPVAKTSAPTTPGTPAVAEAKVADATETMAPAPAATPPGPVQDPNVPRRRMAGWQPLTVAHDTAVTSAAVSAAPEEAIEQPVDDAAPTPATVAPVAAAQAAPAPVTDDLPRRRMDGWKPLKVGHPATAPTVAETPAPEPVTEPPAATVAEPVAEQPAPKRIRPPAASAPKRMGEPAAARTQPHVRMPEPVAPAAKTAEPIADKPEKQKLSKTAKVVLTLLGVAVVAAGLVLLAQWLRTLDPVAEFIATYQGTPTHPDGVEAGIPAWVGWQHFFNFFIIVMVIRSGLLIRNQERPEAYWTPTKGGFYSPTKTNTPAKVSIQQWIHQSFNVLWVLNGLIFYIMVFATGHWMRIVPTNWDIFPNLVSAGIQYVSLDWPADNAWIYYNALQIMTYFVTVFIAAPIAVLTGLRLSTWWPQQAQGINRIFPLPVARTTHFATMVYFILFIIVHLFLVFTTGVLRNLNMMFTARDTGDWIGIAVFAGSVAVTVGVAWLIKPIFISPIAEKTGTVSTR</sequence>
<dbReference type="AlphaFoldDB" id="A0A921FMI8"/>
<feature type="transmembrane region" description="Helical" evidence="2">
    <location>
        <begin position="315"/>
        <end position="336"/>
    </location>
</feature>